<dbReference type="Proteomes" id="UP000798662">
    <property type="component" value="Chromosome 2"/>
</dbReference>
<evidence type="ECO:0000313" key="1">
    <source>
        <dbReference type="EMBL" id="KAK1863384.1"/>
    </source>
</evidence>
<proteinExistence type="predicted"/>
<dbReference type="EMBL" id="CM020619">
    <property type="protein sequence ID" value="KAK1863384.1"/>
    <property type="molecule type" value="Genomic_DNA"/>
</dbReference>
<evidence type="ECO:0000313" key="2">
    <source>
        <dbReference type="Proteomes" id="UP000798662"/>
    </source>
</evidence>
<accession>A0ACC3BZU6</accession>
<gene>
    <name evidence="1" type="ORF">I4F81_005940</name>
</gene>
<protein>
    <submittedName>
        <fullName evidence="1">Uncharacterized protein</fullName>
    </submittedName>
</protein>
<organism evidence="1 2">
    <name type="scientific">Pyropia yezoensis</name>
    <name type="common">Susabi-nori</name>
    <name type="synonym">Porphyra yezoensis</name>
    <dbReference type="NCBI Taxonomy" id="2788"/>
    <lineage>
        <taxon>Eukaryota</taxon>
        <taxon>Rhodophyta</taxon>
        <taxon>Bangiophyceae</taxon>
        <taxon>Bangiales</taxon>
        <taxon>Bangiaceae</taxon>
        <taxon>Pyropia</taxon>
    </lineage>
</organism>
<comment type="caution">
    <text evidence="1">The sequence shown here is derived from an EMBL/GenBank/DDBJ whole genome shotgun (WGS) entry which is preliminary data.</text>
</comment>
<keyword evidence="2" id="KW-1185">Reference proteome</keyword>
<reference evidence="1" key="1">
    <citation type="submission" date="2019-11" db="EMBL/GenBank/DDBJ databases">
        <title>Nori genome reveals adaptations in red seaweeds to the harsh intertidal environment.</title>
        <authorList>
            <person name="Wang D."/>
            <person name="Mao Y."/>
        </authorList>
    </citation>
    <scope>NUCLEOTIDE SEQUENCE</scope>
    <source>
        <tissue evidence="1">Gametophyte</tissue>
    </source>
</reference>
<name>A0ACC3BZU6_PYRYE</name>
<sequence length="455" mass="45336">MSLTWLFRLAALSRGAATPPLAFLPAPLACGALPPGRRRRPPPRRRALAVVAAAAASSQHSAAPANPMRPWPVIPPRAVTAAAAAAAAASAATTKPRASVRGGVLPGNNGSGRQPESLNAAAVATATTTATADAAAVAAPASLPSAADGAPPSPRPVELYNLLPLGPLPYAPVLALQRRLVDDRVRDVAAPDALVLVEHAPVYTLGRASDTGHVLFDAPVRDATRRGGRGGFTSGGAAAAAAAAAAAVAAGGGDAAAAAPPPPPPPAEVVRTERGGEVTYHGPGQVVAYPIFRLSAPPHTRDLHVYVRNLEAVVLAAAAEWGITGGRKEGLSGVWVGDAKLAAVGVKVSRWVTCHGVAVNVDMDLRGFHRIVPCGIDHHGVTSVAEVLAAAGRGVGGRRAADEEGVGIPPLAEVGAALLRGFDAVFGAGAYTPMGAPPELVVPPSTGGGVGSGGT</sequence>